<keyword evidence="2" id="KW-0378">Hydrolase</keyword>
<evidence type="ECO:0000259" key="1">
    <source>
        <dbReference type="Pfam" id="PF12697"/>
    </source>
</evidence>
<name>A0A076F0V3_RHOOP</name>
<dbReference type="AlphaFoldDB" id="A0A076F0V3"/>
<evidence type="ECO:0000313" key="3">
    <source>
        <dbReference type="Proteomes" id="UP000028488"/>
    </source>
</evidence>
<organism evidence="2 3">
    <name type="scientific">Rhodococcus opacus</name>
    <name type="common">Nocardia opaca</name>
    <dbReference type="NCBI Taxonomy" id="37919"/>
    <lineage>
        <taxon>Bacteria</taxon>
        <taxon>Bacillati</taxon>
        <taxon>Actinomycetota</taxon>
        <taxon>Actinomycetes</taxon>
        <taxon>Mycobacteriales</taxon>
        <taxon>Nocardiaceae</taxon>
        <taxon>Rhodococcus</taxon>
    </lineage>
</organism>
<dbReference type="InterPro" id="IPR000073">
    <property type="entry name" value="AB_hydrolase_1"/>
</dbReference>
<dbReference type="RefSeq" id="WP_037238660.1">
    <property type="nucleotide sequence ID" value="NZ_CP008947.1"/>
</dbReference>
<reference evidence="2 3" key="1">
    <citation type="submission" date="2014-07" db="EMBL/GenBank/DDBJ databases">
        <title>Genome Sequence of Rhodococcus opacus Strain R7, a Biodegrader of Mono- and Polycyclic Aromatic Hydrocarbons.</title>
        <authorList>
            <person name="Di Gennaro P."/>
            <person name="Zampolli J."/>
            <person name="Presti I."/>
            <person name="Cappelletti M."/>
            <person name="D'Ursi P."/>
            <person name="Orro A."/>
            <person name="Mezzelani A."/>
            <person name="Milanesi L."/>
        </authorList>
    </citation>
    <scope>NUCLEOTIDE SEQUENCE [LARGE SCALE GENOMIC DNA]</scope>
    <source>
        <strain evidence="2 3">R7</strain>
    </source>
</reference>
<dbReference type="Gene3D" id="3.40.50.1820">
    <property type="entry name" value="alpha/beta hydrolase"/>
    <property type="match status" value="1"/>
</dbReference>
<protein>
    <submittedName>
        <fullName evidence="2">Alpha/beta hydrolase</fullName>
    </submittedName>
</protein>
<dbReference type="PANTHER" id="PTHR43194">
    <property type="entry name" value="HYDROLASE ALPHA/BETA FOLD FAMILY"/>
    <property type="match status" value="1"/>
</dbReference>
<dbReference type="PANTHER" id="PTHR43194:SF2">
    <property type="entry name" value="PEROXISOMAL MEMBRANE PROTEIN LPX1"/>
    <property type="match status" value="1"/>
</dbReference>
<dbReference type="Pfam" id="PF12697">
    <property type="entry name" value="Abhydrolase_6"/>
    <property type="match status" value="1"/>
</dbReference>
<dbReference type="InterPro" id="IPR029058">
    <property type="entry name" value="AB_hydrolase_fold"/>
</dbReference>
<dbReference type="Proteomes" id="UP000028488">
    <property type="component" value="Chromosome"/>
</dbReference>
<accession>A0A076F0V3</accession>
<evidence type="ECO:0000313" key="2">
    <source>
        <dbReference type="EMBL" id="AII09314.1"/>
    </source>
</evidence>
<sequence>MPNIDLPGARLHYRTVGSGKPLVLVHGSATDMTTWDGVIDNLASDHRVTVYDRRGYGQSEHRPVRDHRIHARDLCAVLEQAVGEPAKVLGWSSGGNIALASATARPDLFSELVVVEAPFHGLRHADRAVLATAVRLKLLQLRGHPQEATEVFFRFATALQSGGNSYDLADDSLRNDILRNATPVLAEWDPHPFGVMAEHISVRAVVNLPMPITWVLGSESSPWMTGLHTRIQRRRPDIDTVVINGAGHLIHLDCPAEFVAAVRGEPTRTDHTAPTCDGS</sequence>
<proteinExistence type="predicted"/>
<dbReference type="eggNOG" id="COG2267">
    <property type="taxonomic scope" value="Bacteria"/>
</dbReference>
<dbReference type="InterPro" id="IPR050228">
    <property type="entry name" value="Carboxylesterase_BioH"/>
</dbReference>
<dbReference type="GO" id="GO:0016787">
    <property type="term" value="F:hydrolase activity"/>
    <property type="evidence" value="ECO:0007669"/>
    <property type="project" value="UniProtKB-KW"/>
</dbReference>
<dbReference type="SUPFAM" id="SSF53474">
    <property type="entry name" value="alpha/beta-Hydrolases"/>
    <property type="match status" value="1"/>
</dbReference>
<dbReference type="PRINTS" id="PR00111">
    <property type="entry name" value="ABHYDROLASE"/>
</dbReference>
<feature type="domain" description="AB hydrolase-1" evidence="1">
    <location>
        <begin position="22"/>
        <end position="261"/>
    </location>
</feature>
<gene>
    <name evidence="2" type="ORF">EP51_33610</name>
</gene>
<dbReference type="EMBL" id="CP008947">
    <property type="protein sequence ID" value="AII09314.1"/>
    <property type="molecule type" value="Genomic_DNA"/>
</dbReference>